<dbReference type="Proteomes" id="UP000287144">
    <property type="component" value="Unassembled WGS sequence"/>
</dbReference>
<dbReference type="AlphaFoldDB" id="A0A428ST55"/>
<keyword evidence="3" id="KW-1185">Reference proteome</keyword>
<evidence type="ECO:0000313" key="2">
    <source>
        <dbReference type="EMBL" id="RSL92974.1"/>
    </source>
</evidence>
<protein>
    <submittedName>
        <fullName evidence="2">Uncharacterized protein</fullName>
    </submittedName>
</protein>
<comment type="caution">
    <text evidence="2">The sequence shown here is derived from an EMBL/GenBank/DDBJ whole genome shotgun (WGS) entry which is preliminary data.</text>
</comment>
<organism evidence="2 3">
    <name type="scientific">Fusarium oligoseptatum</name>
    <dbReference type="NCBI Taxonomy" id="2604345"/>
    <lineage>
        <taxon>Eukaryota</taxon>
        <taxon>Fungi</taxon>
        <taxon>Dikarya</taxon>
        <taxon>Ascomycota</taxon>
        <taxon>Pezizomycotina</taxon>
        <taxon>Sordariomycetes</taxon>
        <taxon>Hypocreomycetidae</taxon>
        <taxon>Hypocreales</taxon>
        <taxon>Nectriaceae</taxon>
        <taxon>Fusarium</taxon>
        <taxon>Fusarium solani species complex</taxon>
    </lineage>
</organism>
<evidence type="ECO:0000256" key="1">
    <source>
        <dbReference type="SAM" id="MobiDB-lite"/>
    </source>
</evidence>
<dbReference type="InterPro" id="IPR036770">
    <property type="entry name" value="Ankyrin_rpt-contain_sf"/>
</dbReference>
<evidence type="ECO:0000313" key="3">
    <source>
        <dbReference type="Proteomes" id="UP000287144"/>
    </source>
</evidence>
<dbReference type="EMBL" id="NKCK01000193">
    <property type="protein sequence ID" value="RSL92974.1"/>
    <property type="molecule type" value="Genomic_DNA"/>
</dbReference>
<gene>
    <name evidence="2" type="ORF">CEP52_013533</name>
</gene>
<feature type="compositionally biased region" description="Basic and acidic residues" evidence="1">
    <location>
        <begin position="179"/>
        <end position="192"/>
    </location>
</feature>
<accession>A0A428ST55</accession>
<sequence length="374" mass="42492">METAASIIAFVQITTEIAKCVIKTKKLWDQAQELPEDIQALIMRLQCHQPIFDAMQQQLQHDDTLCSVQNDSLVQTNLDCCKMSLKTLQSTSDDLLSQLNAKKGLKRKLAAVKLALGKDSLDRLKNRLSESIELLKLAIMAWDMAVAKRTRDLVFSRVTAEVRTHVQMTQPTKQLAIEAKEEHKQDQDEAGVKKKQITTSTQSDSKLTRRYSPSKLGRFALAYTTTTGAWQAYIQWPSWLSQSVYEIQSSPTLGGWTYNYRMYNIISSKSEIIKKIKAGDKDGVLELFNSRKASPFDKDDEGNSLLYYAADNKRFDLCQLFLSLGLQNALLDRVGELKESPLTPLVFNPDRHNPEVDWVKNYRPVPFLPGRARD</sequence>
<proteinExistence type="predicted"/>
<feature type="region of interest" description="Disordered" evidence="1">
    <location>
        <begin position="179"/>
        <end position="209"/>
    </location>
</feature>
<reference evidence="2 3" key="1">
    <citation type="submission" date="2017-06" db="EMBL/GenBank/DDBJ databases">
        <title>Comparative genomic analysis of Ambrosia Fusariam Clade fungi.</title>
        <authorList>
            <person name="Stajich J.E."/>
            <person name="Carrillo J."/>
            <person name="Kijimoto T."/>
            <person name="Eskalen A."/>
            <person name="O'Donnell K."/>
            <person name="Kasson M."/>
        </authorList>
    </citation>
    <scope>NUCLEOTIDE SEQUENCE [LARGE SCALE GENOMIC DNA]</scope>
    <source>
        <strain evidence="2 3">NRRL62579</strain>
    </source>
</reference>
<name>A0A428ST55_9HYPO</name>
<dbReference type="Gene3D" id="1.25.40.20">
    <property type="entry name" value="Ankyrin repeat-containing domain"/>
    <property type="match status" value="1"/>
</dbReference>